<name>A0A811PVH7_9POAL</name>
<evidence type="ECO:0000256" key="1">
    <source>
        <dbReference type="SAM" id="MobiDB-lite"/>
    </source>
</evidence>
<feature type="compositionally biased region" description="Polar residues" evidence="1">
    <location>
        <begin position="254"/>
        <end position="278"/>
    </location>
</feature>
<feature type="compositionally biased region" description="Basic and acidic residues" evidence="1">
    <location>
        <begin position="645"/>
        <end position="668"/>
    </location>
</feature>
<feature type="region of interest" description="Disordered" evidence="1">
    <location>
        <begin position="595"/>
        <end position="628"/>
    </location>
</feature>
<evidence type="ECO:0000313" key="3">
    <source>
        <dbReference type="EMBL" id="CAD6251937.1"/>
    </source>
</evidence>
<feature type="region of interest" description="Disordered" evidence="1">
    <location>
        <begin position="302"/>
        <end position="384"/>
    </location>
</feature>
<dbReference type="GO" id="GO:0008270">
    <property type="term" value="F:zinc ion binding"/>
    <property type="evidence" value="ECO:0007669"/>
    <property type="project" value="InterPro"/>
</dbReference>
<gene>
    <name evidence="3" type="ORF">NCGR_LOCUS35669</name>
</gene>
<feature type="region of interest" description="Disordered" evidence="1">
    <location>
        <begin position="645"/>
        <end position="681"/>
    </location>
</feature>
<dbReference type="EMBL" id="CAJGYO010000008">
    <property type="protein sequence ID" value="CAD6251937.1"/>
    <property type="molecule type" value="Genomic_DNA"/>
</dbReference>
<evidence type="ECO:0000313" key="4">
    <source>
        <dbReference type="Proteomes" id="UP000604825"/>
    </source>
</evidence>
<dbReference type="Proteomes" id="UP000604825">
    <property type="component" value="Unassembled WGS sequence"/>
</dbReference>
<feature type="compositionally biased region" description="Polar residues" evidence="1">
    <location>
        <begin position="368"/>
        <end position="378"/>
    </location>
</feature>
<feature type="region of interest" description="Disordered" evidence="1">
    <location>
        <begin position="80"/>
        <end position="162"/>
    </location>
</feature>
<dbReference type="PANTHER" id="PTHR33087">
    <property type="entry name" value="OS07G0539200 PROTEIN"/>
    <property type="match status" value="1"/>
</dbReference>
<reference evidence="3" key="1">
    <citation type="submission" date="2020-10" db="EMBL/GenBank/DDBJ databases">
        <authorList>
            <person name="Han B."/>
            <person name="Lu T."/>
            <person name="Zhao Q."/>
            <person name="Huang X."/>
            <person name="Zhao Y."/>
        </authorList>
    </citation>
    <scope>NUCLEOTIDE SEQUENCE</scope>
</reference>
<keyword evidence="4" id="KW-1185">Reference proteome</keyword>
<dbReference type="AlphaFoldDB" id="A0A811PVH7"/>
<feature type="compositionally biased region" description="Low complexity" evidence="1">
    <location>
        <begin position="95"/>
        <end position="104"/>
    </location>
</feature>
<sequence>MAEAERQLVVVVEGTAALGPYWSTIVTDYVEKITRYGGAPLRSGLGGSLRVKLGAGVSWMLNCNHGEIYVRELRTEDPDPDQLLPVLVPAPNPTPAISAPSPSSHCHQPPDPNPLPPDLHIDGSHPPPLPQPTINAGRQSPAPSPVSSPEDKDSQIPASPTEIDQEIQEQAWALLPDLARDLCKLKNPCSGTEACSLDINPRSGLTEKTVNESAQAKTKEPQEGTAIDSGLPISRTPETQERKQAQGTAGIHGSQETARGEQTISSTAFSKQSPNPRSEPSDIEDNLLRCRFPASQKGKQVLATDGIHGGQTTGSDRQPTSSASAVKTVPSGPSDPSGTRLQAHQFNTVISEKGWEPAKSYRRKRTDSNPATAQTSNPTRDRSVGSAFVKSKMEGRCFNCFSPKHIARLCTSSPRCWKCFHSGHRADGCNPNRQVRHVKSLVPSERSSHSNTTKFSFPPEYYKSARSRRDGGCKVVKHFPEQYLVIFFDPAIRRHLVNLGVLSDRSRDFHFVEWSEHRYANNVSWEYRVKVRIEGIPVHCWAEDVAAKALGKSCAVHYVEETTRRRKRTRSFDLWAWCCDPCDIPTEVCSRGLSQTGSCHRPPSRSPWRRLTTTTRRPQARPCGPPNRKARREFIWSYGVLDTEGEHHHDRRGNNRGRDLRCQPRRDDDDYDYRRHHGTRRHRSLSSWARNARCRGGVEDCISSNRWRGRRESPPRRSRVAQEHYKAPTQVWMVKARKVKKVKRVSFANPIASELKPPKRSIPDDSIMLIKGNPCSELQYCSPDPVVPESSMPNPSFPVATNNTLEHTKTPGMGEVIFGANIVHNDDIIPNRKDLWRRSKWCDVITNSCMGLSGSPSRHGGELSLRQTALNLQLPCKHKVV</sequence>
<protein>
    <recommendedName>
        <fullName evidence="2">CCHC-type domain-containing protein</fullName>
    </recommendedName>
</protein>
<comment type="caution">
    <text evidence="3">The sequence shown here is derived from an EMBL/GenBank/DDBJ whole genome shotgun (WGS) entry which is preliminary data.</text>
</comment>
<dbReference type="InterPro" id="IPR053253">
    <property type="entry name" value="Sex_diff_modulator"/>
</dbReference>
<dbReference type="OrthoDB" id="7690434at2759"/>
<dbReference type="SUPFAM" id="SSF57756">
    <property type="entry name" value="Retrovirus zinc finger-like domains"/>
    <property type="match status" value="1"/>
</dbReference>
<feature type="compositionally biased region" description="Low complexity" evidence="1">
    <location>
        <begin position="609"/>
        <end position="622"/>
    </location>
</feature>
<dbReference type="GO" id="GO:0003676">
    <property type="term" value="F:nucleic acid binding"/>
    <property type="evidence" value="ECO:0007669"/>
    <property type="project" value="InterPro"/>
</dbReference>
<feature type="domain" description="CCHC-type" evidence="2">
    <location>
        <begin position="415"/>
        <end position="431"/>
    </location>
</feature>
<proteinExistence type="predicted"/>
<dbReference type="Gene3D" id="4.10.60.10">
    <property type="entry name" value="Zinc finger, CCHC-type"/>
    <property type="match status" value="1"/>
</dbReference>
<dbReference type="PANTHER" id="PTHR33087:SF53">
    <property type="entry name" value="CCHC-TYPE DOMAIN-CONTAINING PROTEIN"/>
    <property type="match status" value="1"/>
</dbReference>
<dbReference type="SMART" id="SM00343">
    <property type="entry name" value="ZnF_C2HC"/>
    <property type="match status" value="2"/>
</dbReference>
<dbReference type="InterPro" id="IPR001878">
    <property type="entry name" value="Znf_CCHC"/>
</dbReference>
<dbReference type="InterPro" id="IPR036875">
    <property type="entry name" value="Znf_CCHC_sf"/>
</dbReference>
<feature type="region of interest" description="Disordered" evidence="1">
    <location>
        <begin position="206"/>
        <end position="283"/>
    </location>
</feature>
<feature type="compositionally biased region" description="Polar residues" evidence="1">
    <location>
        <begin position="206"/>
        <end position="216"/>
    </location>
</feature>
<feature type="domain" description="CCHC-type" evidence="2">
    <location>
        <begin position="396"/>
        <end position="412"/>
    </location>
</feature>
<accession>A0A811PVH7</accession>
<feature type="compositionally biased region" description="Polar residues" evidence="1">
    <location>
        <begin position="313"/>
        <end position="325"/>
    </location>
</feature>
<organism evidence="3 4">
    <name type="scientific">Miscanthus lutarioriparius</name>
    <dbReference type="NCBI Taxonomy" id="422564"/>
    <lineage>
        <taxon>Eukaryota</taxon>
        <taxon>Viridiplantae</taxon>
        <taxon>Streptophyta</taxon>
        <taxon>Embryophyta</taxon>
        <taxon>Tracheophyta</taxon>
        <taxon>Spermatophyta</taxon>
        <taxon>Magnoliopsida</taxon>
        <taxon>Liliopsida</taxon>
        <taxon>Poales</taxon>
        <taxon>Poaceae</taxon>
        <taxon>PACMAD clade</taxon>
        <taxon>Panicoideae</taxon>
        <taxon>Andropogonodae</taxon>
        <taxon>Andropogoneae</taxon>
        <taxon>Saccharinae</taxon>
        <taxon>Miscanthus</taxon>
    </lineage>
</organism>
<evidence type="ECO:0000259" key="2">
    <source>
        <dbReference type="SMART" id="SM00343"/>
    </source>
</evidence>
<feature type="compositionally biased region" description="Polar residues" evidence="1">
    <location>
        <begin position="334"/>
        <end position="350"/>
    </location>
</feature>